<dbReference type="PANTHER" id="PTHR43046:SF14">
    <property type="entry name" value="MUTT_NUDIX FAMILY PROTEIN"/>
    <property type="match status" value="1"/>
</dbReference>
<dbReference type="PANTHER" id="PTHR43046">
    <property type="entry name" value="GDP-MANNOSE MANNOSYL HYDROLASE"/>
    <property type="match status" value="1"/>
</dbReference>
<comment type="cofactor">
    <cofactor evidence="1">
        <name>Mg(2+)</name>
        <dbReference type="ChEBI" id="CHEBI:18420"/>
    </cofactor>
</comment>
<dbReference type="Gene3D" id="3.90.79.10">
    <property type="entry name" value="Nucleoside Triphosphate Pyrophosphohydrolase"/>
    <property type="match status" value="1"/>
</dbReference>
<dbReference type="InterPro" id="IPR015797">
    <property type="entry name" value="NUDIX_hydrolase-like_dom_sf"/>
</dbReference>
<gene>
    <name evidence="5" type="ORF">KM029_02135</name>
</gene>
<reference evidence="5 6" key="1">
    <citation type="submission" date="2021-05" db="EMBL/GenBank/DDBJ databases">
        <title>Comparative genomic studies on the polysaccharide-degrading batcterial strains of the Flammeovirga genus.</title>
        <authorList>
            <person name="Zewei F."/>
            <person name="Zheng Z."/>
            <person name="Yu L."/>
            <person name="Ruyue G."/>
            <person name="Yanhong M."/>
            <person name="Yuanyuan C."/>
            <person name="Jingyan G."/>
            <person name="Wenjun H."/>
        </authorList>
    </citation>
    <scope>NUCLEOTIDE SEQUENCE [LARGE SCALE GENOMIC DNA]</scope>
    <source>
        <strain evidence="5 6">YS10</strain>
    </source>
</reference>
<dbReference type="InterPro" id="IPR020084">
    <property type="entry name" value="NUDIX_hydrolase_CS"/>
</dbReference>
<sequence>MESKKIASKSEVEKTFGHRLRVRVCGLLVENDSILIAKHLSIGKRGIFYAPPGGGLEYGESVEDALKREFLEETGLEITIKEFMFTHEFFDLPLHGIELFFLVERKAGQLITGIDPEMENGKQTIDNMSFIDFDTLKDLHIDEKHHLFRHCNSLNDLIKMKGFYSNLKENS</sequence>
<evidence type="ECO:0000259" key="4">
    <source>
        <dbReference type="PROSITE" id="PS51462"/>
    </source>
</evidence>
<dbReference type="InterPro" id="IPR020476">
    <property type="entry name" value="Nudix_hydrolase"/>
</dbReference>
<evidence type="ECO:0000313" key="5">
    <source>
        <dbReference type="EMBL" id="QWG07761.1"/>
    </source>
</evidence>
<dbReference type="InterPro" id="IPR000086">
    <property type="entry name" value="NUDIX_hydrolase_dom"/>
</dbReference>
<keyword evidence="6" id="KW-1185">Reference proteome</keyword>
<feature type="domain" description="Nudix hydrolase" evidence="4">
    <location>
        <begin position="20"/>
        <end position="153"/>
    </location>
</feature>
<dbReference type="PROSITE" id="PS00893">
    <property type="entry name" value="NUDIX_BOX"/>
    <property type="match status" value="1"/>
</dbReference>
<dbReference type="Pfam" id="PF00293">
    <property type="entry name" value="NUDIX"/>
    <property type="match status" value="1"/>
</dbReference>
<dbReference type="PROSITE" id="PS51462">
    <property type="entry name" value="NUDIX"/>
    <property type="match status" value="1"/>
</dbReference>
<evidence type="ECO:0000256" key="2">
    <source>
        <dbReference type="ARBA" id="ARBA00022801"/>
    </source>
</evidence>
<dbReference type="PRINTS" id="PR00502">
    <property type="entry name" value="NUDIXFAMILY"/>
</dbReference>
<protein>
    <submittedName>
        <fullName evidence="5">NUDIX domain-containing protein</fullName>
    </submittedName>
</protein>
<keyword evidence="2 3" id="KW-0378">Hydrolase</keyword>
<evidence type="ECO:0000313" key="6">
    <source>
        <dbReference type="Proteomes" id="UP000682802"/>
    </source>
</evidence>
<accession>A0ABX8GWQ8</accession>
<evidence type="ECO:0000256" key="3">
    <source>
        <dbReference type="RuleBase" id="RU003476"/>
    </source>
</evidence>
<proteinExistence type="inferred from homology"/>
<dbReference type="RefSeq" id="WP_144075142.1">
    <property type="nucleotide sequence ID" value="NZ_CP076128.1"/>
</dbReference>
<evidence type="ECO:0000256" key="1">
    <source>
        <dbReference type="ARBA" id="ARBA00001946"/>
    </source>
</evidence>
<dbReference type="Proteomes" id="UP000682802">
    <property type="component" value="Chromosome 1"/>
</dbReference>
<dbReference type="EMBL" id="CP076128">
    <property type="protein sequence ID" value="QWG07761.1"/>
    <property type="molecule type" value="Genomic_DNA"/>
</dbReference>
<comment type="similarity">
    <text evidence="3">Belongs to the Nudix hydrolase family.</text>
</comment>
<dbReference type="SUPFAM" id="SSF55811">
    <property type="entry name" value="Nudix"/>
    <property type="match status" value="1"/>
</dbReference>
<name>A0ABX8GWQ8_9BACT</name>
<organism evidence="5 6">
    <name type="scientific">Flammeovirga kamogawensis</name>
    <dbReference type="NCBI Taxonomy" id="373891"/>
    <lineage>
        <taxon>Bacteria</taxon>
        <taxon>Pseudomonadati</taxon>
        <taxon>Bacteroidota</taxon>
        <taxon>Cytophagia</taxon>
        <taxon>Cytophagales</taxon>
        <taxon>Flammeovirgaceae</taxon>
        <taxon>Flammeovirga</taxon>
    </lineage>
</organism>